<dbReference type="AlphaFoldDB" id="A0A8H7S0V4"/>
<organism evidence="2 3">
    <name type="scientific">Circinella minor</name>
    <dbReference type="NCBI Taxonomy" id="1195481"/>
    <lineage>
        <taxon>Eukaryota</taxon>
        <taxon>Fungi</taxon>
        <taxon>Fungi incertae sedis</taxon>
        <taxon>Mucoromycota</taxon>
        <taxon>Mucoromycotina</taxon>
        <taxon>Mucoromycetes</taxon>
        <taxon>Mucorales</taxon>
        <taxon>Lichtheimiaceae</taxon>
        <taxon>Circinella</taxon>
    </lineage>
</organism>
<feature type="compositionally biased region" description="Polar residues" evidence="1">
    <location>
        <begin position="59"/>
        <end position="69"/>
    </location>
</feature>
<accession>A0A8H7S0V4</accession>
<sequence>MPSIINLSFLPYQNYITTTTTTCNNNTCYPFIRTNNTSYYNYNNYNNNSNNQYYYPCSTRNSPSPTIDSESYDEQEEEEEEEETKATCGECGKTLGPGWHCDTCRKSCPYCNRALGMDTHDYCERCFRYCDKHDIIYPIINSNTQEGPKCPQCQKEKD</sequence>
<dbReference type="Proteomes" id="UP000646827">
    <property type="component" value="Unassembled WGS sequence"/>
</dbReference>
<dbReference type="EMBL" id="JAEPRB010000178">
    <property type="protein sequence ID" value="KAG2219466.1"/>
    <property type="molecule type" value="Genomic_DNA"/>
</dbReference>
<evidence type="ECO:0000313" key="2">
    <source>
        <dbReference type="EMBL" id="KAG2219466.1"/>
    </source>
</evidence>
<reference evidence="2 3" key="1">
    <citation type="submission" date="2020-12" db="EMBL/GenBank/DDBJ databases">
        <title>Metabolic potential, ecology and presence of endohyphal bacteria is reflected in genomic diversity of Mucoromycotina.</title>
        <authorList>
            <person name="Muszewska A."/>
            <person name="Okrasinska A."/>
            <person name="Steczkiewicz K."/>
            <person name="Drgas O."/>
            <person name="Orlowska M."/>
            <person name="Perlinska-Lenart U."/>
            <person name="Aleksandrzak-Piekarczyk T."/>
            <person name="Szatraj K."/>
            <person name="Zielenkiewicz U."/>
            <person name="Pilsyk S."/>
            <person name="Malc E."/>
            <person name="Mieczkowski P."/>
            <person name="Kruszewska J.S."/>
            <person name="Biernat P."/>
            <person name="Pawlowska J."/>
        </authorList>
    </citation>
    <scope>NUCLEOTIDE SEQUENCE [LARGE SCALE GENOMIC DNA]</scope>
    <source>
        <strain evidence="2 3">CBS 142.35</strain>
    </source>
</reference>
<evidence type="ECO:0000256" key="1">
    <source>
        <dbReference type="SAM" id="MobiDB-lite"/>
    </source>
</evidence>
<proteinExistence type="predicted"/>
<name>A0A8H7S0V4_9FUNG</name>
<protein>
    <submittedName>
        <fullName evidence="2">Uncharacterized protein</fullName>
    </submittedName>
</protein>
<comment type="caution">
    <text evidence="2">The sequence shown here is derived from an EMBL/GenBank/DDBJ whole genome shotgun (WGS) entry which is preliminary data.</text>
</comment>
<gene>
    <name evidence="2" type="ORF">INT45_008114</name>
</gene>
<feature type="compositionally biased region" description="Acidic residues" evidence="1">
    <location>
        <begin position="70"/>
        <end position="83"/>
    </location>
</feature>
<feature type="region of interest" description="Disordered" evidence="1">
    <location>
        <begin position="59"/>
        <end position="83"/>
    </location>
</feature>
<evidence type="ECO:0000313" key="3">
    <source>
        <dbReference type="Proteomes" id="UP000646827"/>
    </source>
</evidence>
<dbReference type="OrthoDB" id="2217043at2759"/>
<keyword evidence="3" id="KW-1185">Reference proteome</keyword>